<gene>
    <name evidence="3" type="ORF">SAMN04488518_104105</name>
</gene>
<dbReference type="EMBL" id="FOSK01000004">
    <property type="protein sequence ID" value="SFK32824.1"/>
    <property type="molecule type" value="Genomic_DNA"/>
</dbReference>
<evidence type="ECO:0000313" key="3">
    <source>
        <dbReference type="EMBL" id="SFK32824.1"/>
    </source>
</evidence>
<comment type="similarity">
    <text evidence="1">Belongs to the bacterial solute-binding protein 1 family.</text>
</comment>
<dbReference type="Gene3D" id="3.40.190.10">
    <property type="entry name" value="Periplasmic binding protein-like II"/>
    <property type="match status" value="2"/>
</dbReference>
<accession>A0A1I3YLW9</accession>
<name>A0A1I3YLW9_9HYPH</name>
<keyword evidence="2" id="KW-0732">Signal</keyword>
<comment type="caution">
    <text evidence="3">The sequence shown here is derived from an EMBL/GenBank/DDBJ whole genome shotgun (WGS) entry which is preliminary data.</text>
</comment>
<dbReference type="Pfam" id="PF13343">
    <property type="entry name" value="SBP_bac_6"/>
    <property type="match status" value="1"/>
</dbReference>
<evidence type="ECO:0000313" key="4">
    <source>
        <dbReference type="Proteomes" id="UP000199598"/>
    </source>
</evidence>
<dbReference type="Proteomes" id="UP000199598">
    <property type="component" value="Unassembled WGS sequence"/>
</dbReference>
<evidence type="ECO:0000256" key="2">
    <source>
        <dbReference type="ARBA" id="ARBA00022729"/>
    </source>
</evidence>
<protein>
    <submittedName>
        <fullName evidence="3">Iron(III) transport system substrate-binding protein</fullName>
    </submittedName>
</protein>
<dbReference type="PIRSF" id="PIRSF002825">
    <property type="entry name" value="CfbpA"/>
    <property type="match status" value="1"/>
</dbReference>
<keyword evidence="4" id="KW-1185">Reference proteome</keyword>
<evidence type="ECO:0000256" key="1">
    <source>
        <dbReference type="ARBA" id="ARBA00008520"/>
    </source>
</evidence>
<reference evidence="3 4" key="1">
    <citation type="submission" date="2016-10" db="EMBL/GenBank/DDBJ databases">
        <authorList>
            <person name="Varghese N."/>
            <person name="Submissions S."/>
        </authorList>
    </citation>
    <scope>NUCLEOTIDE SEQUENCE [LARGE SCALE GENOMIC DNA]</scope>
    <source>
        <strain evidence="3 4">DSM 16392</strain>
    </source>
</reference>
<dbReference type="PANTHER" id="PTHR30006">
    <property type="entry name" value="THIAMINE-BINDING PERIPLASMIC PROTEIN-RELATED"/>
    <property type="match status" value="1"/>
</dbReference>
<organism evidence="3 4">
    <name type="scientific">Pseudovibrio ascidiaceicola</name>
    <dbReference type="NCBI Taxonomy" id="285279"/>
    <lineage>
        <taxon>Bacteria</taxon>
        <taxon>Pseudomonadati</taxon>
        <taxon>Pseudomonadota</taxon>
        <taxon>Alphaproteobacteria</taxon>
        <taxon>Hyphomicrobiales</taxon>
        <taxon>Stappiaceae</taxon>
        <taxon>Pseudovibrio</taxon>
    </lineage>
</organism>
<sequence>MKSLFKGIGLTAAGFAIGTTSMVASAQAEGEVNIYSYRQPELIKPLLDAFTAETGVKANVVFAKKGLGERMKAEGKNSPADVLLSVDIGRLQGAKDLGVTQPVVSDVINGNIPANLRDAEGHWFGLTTRARVIYASKDRVAQDSITYEELADPKWKGRICTRSGQHVYSIGLFASMIAHKGEAEAQKWLEAVRDNLARKPTGNDRAQVKSIFAGECDISLGNTYYMGKMQTNEKDPEQKDWAASVRILFPNTEGRGTHVNISGMVLAKNAPNKDNAVKLMEFLASDEAQAIYAAQNFEYPVEPGIAPSELVASWGSFKADEVSLNEIAAQRAKASELVDIVGFDNGPSS</sequence>
<dbReference type="CDD" id="cd13542">
    <property type="entry name" value="PBP2_FutA1_ilke"/>
    <property type="match status" value="1"/>
</dbReference>
<dbReference type="PANTHER" id="PTHR30006:SF15">
    <property type="entry name" value="IRON-UTILIZATION PERIPLASMIC PROTEIN"/>
    <property type="match status" value="1"/>
</dbReference>
<dbReference type="InterPro" id="IPR026045">
    <property type="entry name" value="Ferric-bd"/>
</dbReference>
<proteinExistence type="inferred from homology"/>
<dbReference type="RefSeq" id="WP_093518706.1">
    <property type="nucleotide sequence ID" value="NZ_FOSK01000004.1"/>
</dbReference>
<dbReference type="SUPFAM" id="SSF53850">
    <property type="entry name" value="Periplasmic binding protein-like II"/>
    <property type="match status" value="1"/>
</dbReference>